<sequence length="417" mass="46612">MENRNEIIENLTKPHELEKMYRDEPEAFKRSFLTAFEQNSSSEVLVVWYERLNYRETGTTEKTGVIHKDFYVMGVLAILAGISTRLIMHFADRDMIAPVNLLFGILPFICAYFAYRSNPERKIVYTIVALLAGSIVYMNLLPMDNKDTIILSYLHLPVFLWMVMGLAYAGNDFKKGNARLSFLKFNGEFCILYAAMAICGMILAALTIQLFSIAGFDISEFYFENIVLFGAAALSVVASYLVANNLKLAKSIAPYIAKIFSPLVLVTLIAYLIIVVSTGKNPFIDRNFLLAFNGILFSVLAVTIYSITESGKDDKKNFSDYINLALIAAALIIDGVALSAIVFRLTSYGITPNRVAVLGVNILIFVNLIWIISAYIRFIGNKKGPAVVQDAVTKYLPFYGAWAAFVTFAFPLIFARM</sequence>
<feature type="transmembrane region" description="Helical" evidence="1">
    <location>
        <begin position="70"/>
        <end position="90"/>
    </location>
</feature>
<evidence type="ECO:0000256" key="1">
    <source>
        <dbReference type="SAM" id="Phobius"/>
    </source>
</evidence>
<dbReference type="Proteomes" id="UP001519271">
    <property type="component" value="Unassembled WGS sequence"/>
</dbReference>
<keyword evidence="3" id="KW-1185">Reference proteome</keyword>
<feature type="transmembrane region" description="Helical" evidence="1">
    <location>
        <begin position="255"/>
        <end position="276"/>
    </location>
</feature>
<reference evidence="2 3" key="1">
    <citation type="submission" date="2021-03" db="EMBL/GenBank/DDBJ databases">
        <title>Genomic Encyclopedia of Type Strains, Phase IV (KMG-IV): sequencing the most valuable type-strain genomes for metagenomic binning, comparative biology and taxonomic classification.</title>
        <authorList>
            <person name="Goeker M."/>
        </authorList>
    </citation>
    <scope>NUCLEOTIDE SEQUENCE [LARGE SCALE GENOMIC DNA]</scope>
    <source>
        <strain evidence="2 3">DSM 6139</strain>
    </source>
</reference>
<comment type="caution">
    <text evidence="2">The sequence shown here is derived from an EMBL/GenBank/DDBJ whole genome shotgun (WGS) entry which is preliminary data.</text>
</comment>
<feature type="transmembrane region" description="Helical" evidence="1">
    <location>
        <begin position="122"/>
        <end position="143"/>
    </location>
</feature>
<evidence type="ECO:0000313" key="3">
    <source>
        <dbReference type="Proteomes" id="UP001519271"/>
    </source>
</evidence>
<evidence type="ECO:0000313" key="2">
    <source>
        <dbReference type="EMBL" id="MBP1920473.1"/>
    </source>
</evidence>
<keyword evidence="1" id="KW-0812">Transmembrane</keyword>
<feature type="transmembrane region" description="Helical" evidence="1">
    <location>
        <begin position="288"/>
        <end position="308"/>
    </location>
</feature>
<keyword evidence="1" id="KW-1133">Transmembrane helix</keyword>
<name>A0ABS4G7C7_9CLOT</name>
<feature type="transmembrane region" description="Helical" evidence="1">
    <location>
        <begin position="190"/>
        <end position="214"/>
    </location>
</feature>
<feature type="transmembrane region" description="Helical" evidence="1">
    <location>
        <begin position="355"/>
        <end position="376"/>
    </location>
</feature>
<feature type="transmembrane region" description="Helical" evidence="1">
    <location>
        <begin position="396"/>
        <end position="415"/>
    </location>
</feature>
<proteinExistence type="predicted"/>
<feature type="transmembrane region" description="Helical" evidence="1">
    <location>
        <begin position="226"/>
        <end position="243"/>
    </location>
</feature>
<dbReference type="EMBL" id="JAGGKC010000030">
    <property type="protein sequence ID" value="MBP1920473.1"/>
    <property type="molecule type" value="Genomic_DNA"/>
</dbReference>
<protein>
    <submittedName>
        <fullName evidence="2">Uncharacterized membrane protein YidH (DUF202 family)</fullName>
    </submittedName>
</protein>
<feature type="transmembrane region" description="Helical" evidence="1">
    <location>
        <begin position="320"/>
        <end position="343"/>
    </location>
</feature>
<feature type="transmembrane region" description="Helical" evidence="1">
    <location>
        <begin position="96"/>
        <end position="115"/>
    </location>
</feature>
<gene>
    <name evidence="2" type="ORF">J2Z34_002985</name>
</gene>
<keyword evidence="1" id="KW-0472">Membrane</keyword>
<dbReference type="RefSeq" id="WP_209460645.1">
    <property type="nucleotide sequence ID" value="NZ_JAGGKC010000030.1"/>
</dbReference>
<accession>A0ABS4G7C7</accession>
<organism evidence="2 3">
    <name type="scientific">Youngiibacter multivorans</name>
    <dbReference type="NCBI Taxonomy" id="937251"/>
    <lineage>
        <taxon>Bacteria</taxon>
        <taxon>Bacillati</taxon>
        <taxon>Bacillota</taxon>
        <taxon>Clostridia</taxon>
        <taxon>Eubacteriales</taxon>
        <taxon>Clostridiaceae</taxon>
        <taxon>Youngiibacter</taxon>
    </lineage>
</organism>
<feature type="transmembrane region" description="Helical" evidence="1">
    <location>
        <begin position="149"/>
        <end position="169"/>
    </location>
</feature>